<comment type="caution">
    <text evidence="2">The sequence shown here is derived from an EMBL/GenBank/DDBJ whole genome shotgun (WGS) entry which is preliminary data.</text>
</comment>
<feature type="transmembrane region" description="Helical" evidence="1">
    <location>
        <begin position="115"/>
        <end position="133"/>
    </location>
</feature>
<organism evidence="2 3">
    <name type="scientific">Xanthomonas cucurbitae</name>
    <dbReference type="NCBI Taxonomy" id="56453"/>
    <lineage>
        <taxon>Bacteria</taxon>
        <taxon>Pseudomonadati</taxon>
        <taxon>Pseudomonadota</taxon>
        <taxon>Gammaproteobacteria</taxon>
        <taxon>Lysobacterales</taxon>
        <taxon>Lysobacteraceae</taxon>
        <taxon>Xanthomonas</taxon>
    </lineage>
</organism>
<feature type="transmembrane region" description="Helical" evidence="1">
    <location>
        <begin position="75"/>
        <end position="94"/>
    </location>
</feature>
<evidence type="ECO:0000313" key="3">
    <source>
        <dbReference type="Proteomes" id="UP000239561"/>
    </source>
</evidence>
<name>A0A2S7DXY1_9XANT</name>
<accession>A0A2S7DXY1</accession>
<keyword evidence="1" id="KW-1133">Transmembrane helix</keyword>
<keyword evidence="1" id="KW-0812">Transmembrane</keyword>
<reference evidence="2 3" key="1">
    <citation type="submission" date="2016-08" db="EMBL/GenBank/DDBJ databases">
        <authorList>
            <person name="Seilhamer J.J."/>
        </authorList>
    </citation>
    <scope>NUCLEOTIDE SEQUENCE [LARGE SCALE GENOMIC DNA]</scope>
    <source>
        <strain evidence="2 3">CFBP2542</strain>
    </source>
</reference>
<evidence type="ECO:0000256" key="1">
    <source>
        <dbReference type="SAM" id="Phobius"/>
    </source>
</evidence>
<evidence type="ECO:0000313" key="2">
    <source>
        <dbReference type="EMBL" id="PPU78559.1"/>
    </source>
</evidence>
<dbReference type="EMBL" id="MDED01000002">
    <property type="protein sequence ID" value="PPU78559.1"/>
    <property type="molecule type" value="Genomic_DNA"/>
</dbReference>
<dbReference type="AlphaFoldDB" id="A0A2S7DXY1"/>
<protein>
    <submittedName>
        <fullName evidence="2">Uncharacterized protein</fullName>
    </submittedName>
</protein>
<keyword evidence="1" id="KW-0472">Membrane</keyword>
<sequence>MPNPESPTCKDAWMSKDAQHEPPTLYLTPVRGDVWREGDVLVCTPGANLPPRCVKCNAPADMPPRRYIFHWHHPVIYAALLLGVLPYLILAIVLRKRSPHVLTLCRLHERRRVRYVAVTLASVLALLVCGLSLHSEFRWVIGSAVMAAMLLVGRLGSRVLSPRLVDHHQARYLGACDAFLDTLPPPPPEALRGD</sequence>
<proteinExistence type="predicted"/>
<gene>
    <name evidence="2" type="ORF">XcuCFBP2542_02035</name>
</gene>
<feature type="transmembrane region" description="Helical" evidence="1">
    <location>
        <begin position="139"/>
        <end position="157"/>
    </location>
</feature>
<dbReference type="Proteomes" id="UP000239561">
    <property type="component" value="Unassembled WGS sequence"/>
</dbReference>